<comment type="function">
    <text evidence="10">Na(+)/H(+) antiporter that extrudes sodium in exchange for external protons.</text>
</comment>
<dbReference type="HOGENOM" id="CLU_005912_8_2_11"/>
<reference evidence="12 13" key="1">
    <citation type="journal article" date="2012" name="J. Bacteriol.">
        <title>Complete Genome Sequence of Mycobacterium vaccae Type Strain ATCC 25954.</title>
        <authorList>
            <person name="Ho Y.S."/>
            <person name="Adroub S.A."/>
            <person name="Abadi M."/>
            <person name="Al Alwan B."/>
            <person name="Alkhateeb R."/>
            <person name="Gao G."/>
            <person name="Ragab A."/>
            <person name="Ali S."/>
            <person name="van Soolingen D."/>
            <person name="Bitter W."/>
            <person name="Pain A."/>
            <person name="Abdallah A.M."/>
        </authorList>
    </citation>
    <scope>NUCLEOTIDE SEQUENCE [LARGE SCALE GENOMIC DNA]</scope>
    <source>
        <strain evidence="12 13">ATCC 25954</strain>
    </source>
</reference>
<keyword evidence="10" id="KW-0050">Antiport</keyword>
<feature type="transmembrane region" description="Helical" evidence="10">
    <location>
        <begin position="55"/>
        <end position="72"/>
    </location>
</feature>
<keyword evidence="9 10" id="KW-0739">Sodium transport</keyword>
<feature type="transmembrane region" description="Helical" evidence="10">
    <location>
        <begin position="381"/>
        <end position="404"/>
    </location>
</feature>
<evidence type="ECO:0000256" key="9">
    <source>
        <dbReference type="ARBA" id="ARBA00023201"/>
    </source>
</evidence>
<dbReference type="InterPro" id="IPR006153">
    <property type="entry name" value="Cation/H_exchanger_TM"/>
</dbReference>
<dbReference type="Gene3D" id="6.10.140.1330">
    <property type="match status" value="1"/>
</dbReference>
<dbReference type="PANTHER" id="PTHR10110">
    <property type="entry name" value="SODIUM/HYDROGEN EXCHANGER"/>
    <property type="match status" value="1"/>
</dbReference>
<evidence type="ECO:0000256" key="5">
    <source>
        <dbReference type="ARBA" id="ARBA00022989"/>
    </source>
</evidence>
<dbReference type="EMBL" id="ALQA01000028">
    <property type="protein sequence ID" value="EJZ08721.1"/>
    <property type="molecule type" value="Genomic_DNA"/>
</dbReference>
<proteinExistence type="inferred from homology"/>
<name>K0UPC3_MYCVA</name>
<dbReference type="GO" id="GO:0015386">
    <property type="term" value="F:potassium:proton antiporter activity"/>
    <property type="evidence" value="ECO:0007669"/>
    <property type="project" value="TreeGrafter"/>
</dbReference>
<evidence type="ECO:0000256" key="2">
    <source>
        <dbReference type="ARBA" id="ARBA00022448"/>
    </source>
</evidence>
<feature type="transmembrane region" description="Helical" evidence="10">
    <location>
        <begin position="301"/>
        <end position="325"/>
    </location>
</feature>
<dbReference type="GO" id="GO:0051453">
    <property type="term" value="P:regulation of intracellular pH"/>
    <property type="evidence" value="ECO:0007669"/>
    <property type="project" value="TreeGrafter"/>
</dbReference>
<comment type="caution">
    <text evidence="10">Lacks conserved residue(s) required for the propagation of feature annotation.</text>
</comment>
<dbReference type="InterPro" id="IPR018422">
    <property type="entry name" value="Cation/H_exchanger_CPA1"/>
</dbReference>
<keyword evidence="8 10" id="KW-0472">Membrane</keyword>
<evidence type="ECO:0000313" key="12">
    <source>
        <dbReference type="EMBL" id="EJZ08721.1"/>
    </source>
</evidence>
<evidence type="ECO:0000256" key="6">
    <source>
        <dbReference type="ARBA" id="ARBA00023053"/>
    </source>
</evidence>
<gene>
    <name evidence="12" type="ORF">MVAC_14463</name>
</gene>
<feature type="domain" description="Cation/H+ exchanger transmembrane" evidence="11">
    <location>
        <begin position="11"/>
        <end position="405"/>
    </location>
</feature>
<evidence type="ECO:0000256" key="10">
    <source>
        <dbReference type="RuleBase" id="RU366002"/>
    </source>
</evidence>
<feature type="transmembrane region" description="Helical" evidence="10">
    <location>
        <begin position="268"/>
        <end position="289"/>
    </location>
</feature>
<organism evidence="12 13">
    <name type="scientific">Mycolicibacterium vaccae ATCC 25954</name>
    <dbReference type="NCBI Taxonomy" id="1194972"/>
    <lineage>
        <taxon>Bacteria</taxon>
        <taxon>Bacillati</taxon>
        <taxon>Actinomycetota</taxon>
        <taxon>Actinomycetes</taxon>
        <taxon>Mycobacteriales</taxon>
        <taxon>Mycobacteriaceae</taxon>
        <taxon>Mycolicibacterium</taxon>
    </lineage>
</organism>
<dbReference type="GO" id="GO:0005886">
    <property type="term" value="C:plasma membrane"/>
    <property type="evidence" value="ECO:0007669"/>
    <property type="project" value="UniProtKB-SubCell"/>
</dbReference>
<feature type="transmembrane region" description="Helical" evidence="10">
    <location>
        <begin position="224"/>
        <end position="247"/>
    </location>
</feature>
<dbReference type="GO" id="GO:0098719">
    <property type="term" value="P:sodium ion import across plasma membrane"/>
    <property type="evidence" value="ECO:0007669"/>
    <property type="project" value="TreeGrafter"/>
</dbReference>
<feature type="transmembrane region" description="Helical" evidence="10">
    <location>
        <begin position="183"/>
        <end position="204"/>
    </location>
</feature>
<dbReference type="RefSeq" id="WP_003932897.1">
    <property type="nucleotide sequence ID" value="NZ_JH814697.1"/>
</dbReference>
<keyword evidence="4 10" id="KW-0812">Transmembrane</keyword>
<feature type="transmembrane region" description="Helical" evidence="10">
    <location>
        <begin position="345"/>
        <end position="369"/>
    </location>
</feature>
<keyword evidence="13" id="KW-1185">Reference proteome</keyword>
<feature type="transmembrane region" description="Helical" evidence="10">
    <location>
        <begin position="84"/>
        <end position="104"/>
    </location>
</feature>
<evidence type="ECO:0000256" key="3">
    <source>
        <dbReference type="ARBA" id="ARBA00022475"/>
    </source>
</evidence>
<evidence type="ECO:0000259" key="11">
    <source>
        <dbReference type="Pfam" id="PF00999"/>
    </source>
</evidence>
<evidence type="ECO:0000256" key="4">
    <source>
        <dbReference type="ARBA" id="ARBA00022692"/>
    </source>
</evidence>
<dbReference type="PANTHER" id="PTHR10110:SF86">
    <property type="entry name" value="SODIUM_HYDROGEN EXCHANGER 7"/>
    <property type="match status" value="1"/>
</dbReference>
<comment type="caution">
    <text evidence="12">The sequence shown here is derived from an EMBL/GenBank/DDBJ whole genome shotgun (WGS) entry which is preliminary data.</text>
</comment>
<dbReference type="eggNOG" id="COG0025">
    <property type="taxonomic scope" value="Bacteria"/>
</dbReference>
<accession>K0UPC3</accession>
<keyword evidence="5 10" id="KW-1133">Transmembrane helix</keyword>
<protein>
    <submittedName>
        <fullName evidence="12">Na+ antiporter</fullName>
    </submittedName>
</protein>
<keyword evidence="3 10" id="KW-1003">Cell membrane</keyword>
<evidence type="ECO:0000313" key="13">
    <source>
        <dbReference type="Proteomes" id="UP000006072"/>
    </source>
</evidence>
<comment type="similarity">
    <text evidence="10">Belongs to the monovalent cation:proton antiporter 1 (CPA1) transporter (TC 2.A.36) family.</text>
</comment>
<dbReference type="AlphaFoldDB" id="K0UPC3"/>
<dbReference type="PATRIC" id="fig|1194972.3.peg.2885"/>
<evidence type="ECO:0000256" key="7">
    <source>
        <dbReference type="ARBA" id="ARBA00023065"/>
    </source>
</evidence>
<dbReference type="Pfam" id="PF00999">
    <property type="entry name" value="Na_H_Exchanger"/>
    <property type="match status" value="1"/>
</dbReference>
<dbReference type="Proteomes" id="UP000006072">
    <property type="component" value="Unassembled WGS sequence"/>
</dbReference>
<dbReference type="GO" id="GO:0015385">
    <property type="term" value="F:sodium:proton antiporter activity"/>
    <property type="evidence" value="ECO:0007669"/>
    <property type="project" value="InterPro"/>
</dbReference>
<keyword evidence="7 10" id="KW-0406">Ion transport</keyword>
<keyword evidence="2 10" id="KW-0813">Transport</keyword>
<feature type="transmembrane region" description="Helical" evidence="10">
    <location>
        <begin position="110"/>
        <end position="134"/>
    </location>
</feature>
<sequence length="527" mass="56010">MSASLLAILVVSVLVAAVARRHDLSAPLVLVGVGLTIGLLPDVEYFIDLALDPEVVLYVVLPPLLWTAGLESSSVSMRANKRPIALLAVALPLLTTAVVGFVAYRTVPEMTLAAAFVLGAIVAPPDAVSAGAIGRRLGLPRRTMTLISGESLLNDATALTAYKVALAAAIGASTGVSKGLTTFVMAVVGGVVVGFVLGKTLVYIRSHLDDPTAESAIGLVAPFLVYLVAEQIHGSGVLAVVVAALIAAQRFSHAGYAIRLQDDAVWRAVQLVLESFAFLLIGLQLPTAIDELDGISAGEIVVASVSVLATVILVRVLWMYPFAYLPRLLSAKIRASEPAPDPRQVLIVAWAGMRGVVSLAAAFAVPLTTLTGDGFPGRPQIIFLTFIVVVGTLLLHGLTLPWLIRRLDVRSDQARLDATAAAAAQEKAARAADELLDQLLADAAADLDEQTAKVLRAWNNRRQWSAWERVEDRTAESSMAAFRELRLQMLGAERKAFLAERDVGNIDDEVLSKLLHGIDLEEAMLTR</sequence>
<dbReference type="InterPro" id="IPR004705">
    <property type="entry name" value="Cation/H_exchanger_CPA1_bac"/>
</dbReference>
<dbReference type="NCBIfam" id="TIGR00831">
    <property type="entry name" value="a_cpa1"/>
    <property type="match status" value="1"/>
</dbReference>
<evidence type="ECO:0000256" key="1">
    <source>
        <dbReference type="ARBA" id="ARBA00004651"/>
    </source>
</evidence>
<evidence type="ECO:0000256" key="8">
    <source>
        <dbReference type="ARBA" id="ARBA00023136"/>
    </source>
</evidence>
<keyword evidence="6 10" id="KW-0915">Sodium</keyword>
<comment type="subcellular location">
    <subcellularLocation>
        <location evidence="1 10">Cell membrane</location>
        <topology evidence="1 10">Multi-pass membrane protein</topology>
    </subcellularLocation>
</comment>